<evidence type="ECO:0000313" key="2">
    <source>
        <dbReference type="EMBL" id="MFD0993204.1"/>
    </source>
</evidence>
<keyword evidence="1" id="KW-0472">Membrane</keyword>
<evidence type="ECO:0008006" key="4">
    <source>
        <dbReference type="Google" id="ProtNLM"/>
    </source>
</evidence>
<evidence type="ECO:0000256" key="1">
    <source>
        <dbReference type="SAM" id="Phobius"/>
    </source>
</evidence>
<keyword evidence="1" id="KW-1133">Transmembrane helix</keyword>
<feature type="transmembrane region" description="Helical" evidence="1">
    <location>
        <begin position="59"/>
        <end position="78"/>
    </location>
</feature>
<keyword evidence="1" id="KW-0812">Transmembrane</keyword>
<sequence>MENSKKVEYKKGKEKLSPRKKVFLEKYQDYTETEIQKEILLTNQLLVSKMEKVRRNTNLLVTFLIVIPSIIGVIYFLIYTERMH</sequence>
<dbReference type="EMBL" id="JBHTJR010000045">
    <property type="protein sequence ID" value="MFD0993204.1"/>
    <property type="molecule type" value="Genomic_DNA"/>
</dbReference>
<protein>
    <recommendedName>
        <fullName evidence="4">Riboflavin synthase subunit alpha</fullName>
    </recommendedName>
</protein>
<name>A0ABW3JS40_9FLAO</name>
<gene>
    <name evidence="2" type="ORF">ACFQ1U_08310</name>
</gene>
<accession>A0ABW3JS40</accession>
<evidence type="ECO:0000313" key="3">
    <source>
        <dbReference type="Proteomes" id="UP001597062"/>
    </source>
</evidence>
<keyword evidence="3" id="KW-1185">Reference proteome</keyword>
<dbReference type="Proteomes" id="UP001597062">
    <property type="component" value="Unassembled WGS sequence"/>
</dbReference>
<organism evidence="2 3">
    <name type="scientific">Tenacibaculum geojense</name>
    <dbReference type="NCBI Taxonomy" id="915352"/>
    <lineage>
        <taxon>Bacteria</taxon>
        <taxon>Pseudomonadati</taxon>
        <taxon>Bacteroidota</taxon>
        <taxon>Flavobacteriia</taxon>
        <taxon>Flavobacteriales</taxon>
        <taxon>Flavobacteriaceae</taxon>
        <taxon>Tenacibaculum</taxon>
    </lineage>
</organism>
<comment type="caution">
    <text evidence="2">The sequence shown here is derived from an EMBL/GenBank/DDBJ whole genome shotgun (WGS) entry which is preliminary data.</text>
</comment>
<reference evidence="3" key="1">
    <citation type="journal article" date="2019" name="Int. J. Syst. Evol. Microbiol.">
        <title>The Global Catalogue of Microorganisms (GCM) 10K type strain sequencing project: providing services to taxonomists for standard genome sequencing and annotation.</title>
        <authorList>
            <consortium name="The Broad Institute Genomics Platform"/>
            <consortium name="The Broad Institute Genome Sequencing Center for Infectious Disease"/>
            <person name="Wu L."/>
            <person name="Ma J."/>
        </authorList>
    </citation>
    <scope>NUCLEOTIDE SEQUENCE [LARGE SCALE GENOMIC DNA]</scope>
    <source>
        <strain evidence="3">CCUG 60527</strain>
    </source>
</reference>
<dbReference type="RefSeq" id="WP_386107221.1">
    <property type="nucleotide sequence ID" value="NZ_JBHTJR010000045.1"/>
</dbReference>
<proteinExistence type="predicted"/>